<feature type="domain" description="Terminase ATPase subunit N-terminal" evidence="2">
    <location>
        <begin position="6"/>
        <end position="63"/>
    </location>
</feature>
<evidence type="ECO:0000313" key="4">
    <source>
        <dbReference type="EMBL" id="EOW96954.1"/>
    </source>
</evidence>
<accession>S1PUN6</accession>
<dbReference type="Gene3D" id="3.30.420.240">
    <property type="match status" value="1"/>
</dbReference>
<dbReference type="HOGENOM" id="CLU_020362_2_1_6"/>
<evidence type="ECO:0000259" key="2">
    <source>
        <dbReference type="Pfam" id="PF06056"/>
    </source>
</evidence>
<dbReference type="Gene3D" id="3.40.50.300">
    <property type="entry name" value="P-loop containing nucleotide triphosphate hydrolases"/>
    <property type="match status" value="1"/>
</dbReference>
<keyword evidence="1" id="KW-1188">Viral release from host cell</keyword>
<dbReference type="InterPro" id="IPR010332">
    <property type="entry name" value="ATPase_terminase-su_N"/>
</dbReference>
<dbReference type="PATRIC" id="fig|1181728.3.peg.2564"/>
<dbReference type="Pfam" id="PF06056">
    <property type="entry name" value="Terminase_5"/>
    <property type="match status" value="1"/>
</dbReference>
<organism evidence="4 5">
    <name type="scientific">Escherichia coli KTE182</name>
    <dbReference type="NCBI Taxonomy" id="1181728"/>
    <lineage>
        <taxon>Bacteria</taxon>
        <taxon>Pseudomonadati</taxon>
        <taxon>Pseudomonadota</taxon>
        <taxon>Gammaproteobacteria</taxon>
        <taxon>Enterobacterales</taxon>
        <taxon>Enterobacteriaceae</taxon>
        <taxon>Escherichia</taxon>
    </lineage>
</organism>
<dbReference type="SUPFAM" id="SSF46689">
    <property type="entry name" value="Homeodomain-like"/>
    <property type="match status" value="1"/>
</dbReference>
<dbReference type="EMBL" id="ASUG01000038">
    <property type="protein sequence ID" value="EOW96954.1"/>
    <property type="molecule type" value="Genomic_DNA"/>
</dbReference>
<comment type="caution">
    <text evidence="4">The sequence shown here is derived from an EMBL/GenBank/DDBJ whole genome shotgun (WGS) entry which is preliminary data.</text>
</comment>
<evidence type="ECO:0000313" key="5">
    <source>
        <dbReference type="Proteomes" id="UP000014179"/>
    </source>
</evidence>
<feature type="domain" description="Terminase large subunit gp17-like C-terminal" evidence="3">
    <location>
        <begin position="405"/>
        <end position="566"/>
    </location>
</feature>
<dbReference type="Pfam" id="PF03237">
    <property type="entry name" value="Terminase_6N"/>
    <property type="match status" value="1"/>
</dbReference>
<gene>
    <name evidence="4" type="ORF">A13A_02494</name>
</gene>
<dbReference type="AlphaFoldDB" id="S1PUN6"/>
<dbReference type="InterPro" id="IPR027417">
    <property type="entry name" value="P-loop_NTPase"/>
</dbReference>
<reference evidence="4 5" key="1">
    <citation type="submission" date="2013-01" db="EMBL/GenBank/DDBJ databases">
        <title>The Genome Sequence of Escherichia coli KTE182.</title>
        <authorList>
            <consortium name="The Broad Institute Genome Sequencing Platform"/>
            <consortium name="The Broad Institute Genome Sequencing Center for Infectious Disease"/>
            <person name="Feldgarden M."/>
            <person name="Nielsen K.L."/>
            <person name="Frimodt-Moller N."/>
            <person name="Andersen P.S."/>
            <person name="Walker B."/>
            <person name="Young S.K."/>
            <person name="Zeng Q."/>
            <person name="Gargeya S."/>
            <person name="Fitzgerald M."/>
            <person name="Haas B."/>
            <person name="Abouelleil A."/>
            <person name="Alvarado L."/>
            <person name="Arachchi H.M."/>
            <person name="Berlin A.M."/>
            <person name="Chapman S.B."/>
            <person name="Dewar J."/>
            <person name="Goldberg J."/>
            <person name="Griggs A."/>
            <person name="Gujja S."/>
            <person name="Hansen M."/>
            <person name="Howarth C."/>
            <person name="Imamovic A."/>
            <person name="Larimer J."/>
            <person name="McCowan C."/>
            <person name="Murphy C."/>
            <person name="Neiman D."/>
            <person name="Pearson M."/>
            <person name="Priest M."/>
            <person name="Roberts A."/>
            <person name="Saif S."/>
            <person name="Shea T."/>
            <person name="Sisk P."/>
            <person name="Sykes S."/>
            <person name="Wortman J."/>
            <person name="Nusbaum C."/>
            <person name="Birren B."/>
        </authorList>
    </citation>
    <scope>NUCLEOTIDE SEQUENCE [LARGE SCALE GENOMIC DNA]</scope>
    <source>
        <strain evidence="4 5">KTE182</strain>
    </source>
</reference>
<sequence length="583" mass="66829">MIQDAFVRQRARQLYWQGYPPAEISRLMGINPNTIYAWKKRDQWDETPPVQRVTQSIDARLIQLTEKQNKTGGDFKEIDLLTRQLKKLHDGQPDATATGKKGRAKKLKNHFTPEQIAALREKIISRLEWHQRGWFDSLTLCREAGIRNRMILKSRQIGATWYFAQEALLMALRDDVAQPYQRNQIFLSASRRQAFQFKSIIQKAAAEVDVELKGGDKIILSNGAELHFLGTSAASAQSYTGNFYFDEFFWVSRFAELRKVAGAMATLSGLRRTYFSTPSTEMHEAYAYWNGDRWNEKKVTHKRQRFSVDWKALHNGLICPDRTWRQIVTLEDVVNHGWEHTDIDEIRDENTEDEFLNLYMCEFVREGESAFNLNILIGCGVDGYDDWKDWKPFAPRPMGNRPVWIGYDANGSSGNGDSGAVSVVVPPSVPGGRFRTVETRRVQGLEFEEQARVIEEFTCRYNVEHIGIDVTGGNGEAVYQIVKRFFPAAIPYTFTLSSKRSLVLKMLQIMRAGRWEYDRAERELVAAFNAVRKVKTPGGFITYETDRARGISHGDLAWATMLAVINEPIGGEGENERFTVMEF</sequence>
<dbReference type="InterPro" id="IPR035421">
    <property type="entry name" value="Terminase_6C"/>
</dbReference>
<proteinExistence type="predicted"/>
<protein>
    <submittedName>
        <fullName evidence="4">Phage terminase</fullName>
    </submittedName>
</protein>
<dbReference type="Proteomes" id="UP000014179">
    <property type="component" value="Unassembled WGS sequence"/>
</dbReference>
<dbReference type="RefSeq" id="WP_001539205.1">
    <property type="nucleotide sequence ID" value="NZ_KE136862.1"/>
</dbReference>
<name>S1PUN6_ECOLX</name>
<evidence type="ECO:0000259" key="3">
    <source>
        <dbReference type="Pfam" id="PF17289"/>
    </source>
</evidence>
<dbReference type="InterPro" id="IPR009057">
    <property type="entry name" value="Homeodomain-like_sf"/>
</dbReference>
<evidence type="ECO:0000256" key="1">
    <source>
        <dbReference type="ARBA" id="ARBA00022612"/>
    </source>
</evidence>
<dbReference type="Pfam" id="PF17289">
    <property type="entry name" value="Terminase_6C"/>
    <property type="match status" value="1"/>
</dbReference>